<evidence type="ECO:0000256" key="2">
    <source>
        <dbReference type="SAM" id="SignalP"/>
    </source>
</evidence>
<feature type="signal peptide" evidence="2">
    <location>
        <begin position="1"/>
        <end position="22"/>
    </location>
</feature>
<accession>A0A1C6YHG8</accession>
<dbReference type="EMBL" id="LT608191">
    <property type="protein sequence ID" value="SCM22803.1"/>
    <property type="molecule type" value="Genomic_DNA"/>
</dbReference>
<evidence type="ECO:0000313" key="4">
    <source>
        <dbReference type="Proteomes" id="UP000507536"/>
    </source>
</evidence>
<gene>
    <name evidence="3" type="ORF">PCHDS_000297800</name>
</gene>
<evidence type="ECO:0000256" key="1">
    <source>
        <dbReference type="SAM" id="Phobius"/>
    </source>
</evidence>
<organism evidence="3 4">
    <name type="scientific">Plasmodium chabaudi adami</name>
    <dbReference type="NCBI Taxonomy" id="5826"/>
    <lineage>
        <taxon>Eukaryota</taxon>
        <taxon>Sar</taxon>
        <taxon>Alveolata</taxon>
        <taxon>Apicomplexa</taxon>
        <taxon>Aconoidasida</taxon>
        <taxon>Haemosporida</taxon>
        <taxon>Plasmodiidae</taxon>
        <taxon>Plasmodium</taxon>
        <taxon>Plasmodium (Vinckeia)</taxon>
    </lineage>
</organism>
<keyword evidence="1" id="KW-1133">Transmembrane helix</keyword>
<reference evidence="3 4" key="1">
    <citation type="submission" date="2016-08" db="EMBL/GenBank/DDBJ databases">
        <authorList>
            <consortium name="Pathogen Informatics"/>
        </authorList>
    </citation>
    <scope>NUCLEOTIDE SEQUENCE [LARGE SCALE GENOMIC DNA]</scope>
    <source>
        <strain evidence="3 4">DS</strain>
    </source>
</reference>
<keyword evidence="1" id="KW-0472">Membrane</keyword>
<dbReference type="Proteomes" id="UP000507536">
    <property type="component" value="Chromosome 11"/>
</dbReference>
<protein>
    <submittedName>
        <fullName evidence="3">Uncharacterized protein</fullName>
    </submittedName>
</protein>
<dbReference type="AlphaFoldDB" id="A0A1C6YHG8"/>
<keyword evidence="2" id="KW-0732">Signal</keyword>
<keyword evidence="1" id="KW-0812">Transmembrane</keyword>
<sequence>MPIFNIKVIIFVCLFFITSISSISINNKGKTLEDLFNRISNKKYLHKYIIKKKKNTPPFVCPFGRENKKTTFDCIKRKWLKSSNQLFTIWSNTIPKIPVNEKLEREQINTEKSYCIRKKLEINKNFNYFDLSTLNTYCNFYKLCIADLVNDHTQNNGHNNYNLGNIKKRYFVKSHHLNSDPLEEESYIFIIGQKKEKLQINSSAHDKIHSSVNNTIYYYYLMFMNKILDHTFYLVYNAHTYDDTNNSNDWNSSNNGNFNNTQNSDNNYNFIIYKNEIIYPFKSTMNPAFPTYKNHSTNNSCISDFYLIEVCHCLNGITYKQSIYSLLGNISKLYFKLELVSYILQLSPVFYHILIIIICSLIFSYIFYKIFLKYKINF</sequence>
<feature type="chain" id="PRO_5008751446" evidence="2">
    <location>
        <begin position="23"/>
        <end position="378"/>
    </location>
</feature>
<name>A0A1C6YHG8_PLACE</name>
<proteinExistence type="predicted"/>
<feature type="transmembrane region" description="Helical" evidence="1">
    <location>
        <begin position="349"/>
        <end position="368"/>
    </location>
</feature>
<evidence type="ECO:0000313" key="3">
    <source>
        <dbReference type="EMBL" id="SCM22803.1"/>
    </source>
</evidence>